<dbReference type="EMBL" id="FNYO01000073">
    <property type="protein sequence ID" value="SEJ33119.1"/>
    <property type="molecule type" value="Genomic_DNA"/>
</dbReference>
<reference evidence="1 2" key="1">
    <citation type="submission" date="2016-10" db="EMBL/GenBank/DDBJ databases">
        <authorList>
            <person name="de Groot N.N."/>
        </authorList>
    </citation>
    <scope>NUCLEOTIDE SEQUENCE [LARGE SCALE GENOMIC DNA]</scope>
    <source>
        <strain evidence="1 2">DSM 1041</strain>
    </source>
</reference>
<name>A0A1H6XVQ2_9GAMM</name>
<dbReference type="Proteomes" id="UP000199005">
    <property type="component" value="Unassembled WGS sequence"/>
</dbReference>
<dbReference type="RefSeq" id="WP_090902295.1">
    <property type="nucleotide sequence ID" value="NZ_FNYO01000073.1"/>
</dbReference>
<evidence type="ECO:0000313" key="1">
    <source>
        <dbReference type="EMBL" id="SEJ33119.1"/>
    </source>
</evidence>
<sequence>MTHFQRCQPAAKAEVCLMNTANVEKLRPEQALPQSVGAERYSLGDELWSAAIDLEGAGDVMDQLHGLFVAIRKLGSEDTVQLALIGQYLTEEWSDLLSGKAQRSYAKAEEAKQ</sequence>
<organism evidence="1 2">
    <name type="scientific">Azotobacter beijerinckii</name>
    <dbReference type="NCBI Taxonomy" id="170623"/>
    <lineage>
        <taxon>Bacteria</taxon>
        <taxon>Pseudomonadati</taxon>
        <taxon>Pseudomonadota</taxon>
        <taxon>Gammaproteobacteria</taxon>
        <taxon>Pseudomonadales</taxon>
        <taxon>Pseudomonadaceae</taxon>
        <taxon>Azotobacter</taxon>
    </lineage>
</organism>
<evidence type="ECO:0000313" key="2">
    <source>
        <dbReference type="Proteomes" id="UP000199005"/>
    </source>
</evidence>
<protein>
    <submittedName>
        <fullName evidence="1">Uncharacterized protein</fullName>
    </submittedName>
</protein>
<dbReference type="AlphaFoldDB" id="A0A1H6XVQ2"/>
<proteinExistence type="predicted"/>
<gene>
    <name evidence="1" type="ORF">SAMN04244579_03953</name>
</gene>
<dbReference type="STRING" id="170623.SAMN04244579_03953"/>
<accession>A0A1H6XVQ2</accession>